<dbReference type="Gene3D" id="3.40.720.10">
    <property type="entry name" value="Alkaline Phosphatase, subunit A"/>
    <property type="match status" value="1"/>
</dbReference>
<dbReference type="InterPro" id="IPR000917">
    <property type="entry name" value="Sulfatase_N"/>
</dbReference>
<protein>
    <recommendedName>
        <fullName evidence="4">Sulfatase N-terminal domain-containing protein</fullName>
    </recommendedName>
</protein>
<keyword evidence="1" id="KW-0479">Metal-binding</keyword>
<dbReference type="AlphaFoldDB" id="A0A7S2RQN2"/>
<dbReference type="EMBL" id="HBHK01009655">
    <property type="protein sequence ID" value="CAD9678015.1"/>
    <property type="molecule type" value="Transcribed_RNA"/>
</dbReference>
<gene>
    <name evidence="5" type="ORF">QSP1433_LOCUS6011</name>
</gene>
<evidence type="ECO:0000259" key="4">
    <source>
        <dbReference type="Pfam" id="PF00884"/>
    </source>
</evidence>
<proteinExistence type="predicted"/>
<dbReference type="CDD" id="cd16029">
    <property type="entry name" value="4-S"/>
    <property type="match status" value="1"/>
</dbReference>
<dbReference type="Pfam" id="PF00884">
    <property type="entry name" value="Sulfatase"/>
    <property type="match status" value="1"/>
</dbReference>
<evidence type="ECO:0000256" key="1">
    <source>
        <dbReference type="ARBA" id="ARBA00022723"/>
    </source>
</evidence>
<dbReference type="PANTHER" id="PTHR10342">
    <property type="entry name" value="ARYLSULFATASE"/>
    <property type="match status" value="1"/>
</dbReference>
<evidence type="ECO:0000256" key="3">
    <source>
        <dbReference type="ARBA" id="ARBA00023180"/>
    </source>
</evidence>
<reference evidence="5" key="1">
    <citation type="submission" date="2021-01" db="EMBL/GenBank/DDBJ databases">
        <authorList>
            <person name="Corre E."/>
            <person name="Pelletier E."/>
            <person name="Niang G."/>
            <person name="Scheremetjew M."/>
            <person name="Finn R."/>
            <person name="Kale V."/>
            <person name="Holt S."/>
            <person name="Cochrane G."/>
            <person name="Meng A."/>
            <person name="Brown T."/>
            <person name="Cohen L."/>
        </authorList>
    </citation>
    <scope>NUCLEOTIDE SEQUENCE</scope>
    <source>
        <strain evidence="5">NY070348D</strain>
    </source>
</reference>
<dbReference type="SUPFAM" id="SSF53649">
    <property type="entry name" value="Alkaline phosphatase-like"/>
    <property type="match status" value="1"/>
</dbReference>
<dbReference type="InterPro" id="IPR047115">
    <property type="entry name" value="ARSB"/>
</dbReference>
<accession>A0A7S2RQN2</accession>
<organism evidence="5">
    <name type="scientific">Mucochytrium quahogii</name>
    <dbReference type="NCBI Taxonomy" id="96639"/>
    <lineage>
        <taxon>Eukaryota</taxon>
        <taxon>Sar</taxon>
        <taxon>Stramenopiles</taxon>
        <taxon>Bigyra</taxon>
        <taxon>Labyrinthulomycetes</taxon>
        <taxon>Thraustochytrida</taxon>
        <taxon>Thraustochytriidae</taxon>
        <taxon>Mucochytrium</taxon>
    </lineage>
</organism>
<dbReference type="GO" id="GO:0008484">
    <property type="term" value="F:sulfuric ester hydrolase activity"/>
    <property type="evidence" value="ECO:0007669"/>
    <property type="project" value="InterPro"/>
</dbReference>
<sequence length="606" mass="67693">MRVPALTAIATLTFAANADKPHVLLVLVDDFGWNNVGYHRERLSQKYTDSEVNTPNIDNLVKTGIELNRHYTYNYCSPSRSSLQSGRLPVHVSVENTPPLSVNPNDPVSGFSGIPRNMTGIAEKMKQAGYRTHMTGKWDAGMATYEHTPMGRGYETFFGYYHHANDYWKQDLSPGSTVHLDACAKLGHDFVDLWNTDGPASDFNGTDYEEYMFTQNSLKIINQHDTSKPENPLFLFHAFHIVHTPLQIPEENERRFSFIKDQDRRKYAAMVEYMDHSLGEMVAALQRKGMWDNTLLILSSDNGGPIYGSYVSTTGLKRAFGAASNSYEVEHGPGGVHVKNAQRIKGDNLRGGKTSDWEGGIRVNAFVSGGYVPLKMRGTILDDPIHIADWYATLCAIADVDPFDEKGQAAGLPPVDSINHWPLLSGQTPLGSGARKELHISRKTLIQLETVEGKLHYWKLVTGGDGAIFDYVPEKYMTFDVHANGYGLTALRNTLTKGRNCEKGCLFDIYADPGEDNEVTKLYPEKVAEMMSRLTELNKNNFNPDRGQPTELGCRVAEKQYGGFYGPFYDMGFDDEHRASDVLPVVKPSDSTERAELNLMTAVFRS</sequence>
<evidence type="ECO:0000313" key="5">
    <source>
        <dbReference type="EMBL" id="CAD9678015.1"/>
    </source>
</evidence>
<dbReference type="InterPro" id="IPR017850">
    <property type="entry name" value="Alkaline_phosphatase_core_sf"/>
</dbReference>
<dbReference type="GO" id="GO:0046872">
    <property type="term" value="F:metal ion binding"/>
    <property type="evidence" value="ECO:0007669"/>
    <property type="project" value="UniProtKB-KW"/>
</dbReference>
<dbReference type="PANTHER" id="PTHR10342:SF274">
    <property type="entry name" value="ARYLSULFATASE B"/>
    <property type="match status" value="1"/>
</dbReference>
<feature type="domain" description="Sulfatase N-terminal" evidence="4">
    <location>
        <begin position="21"/>
        <end position="399"/>
    </location>
</feature>
<keyword evidence="2" id="KW-0106">Calcium</keyword>
<evidence type="ECO:0000256" key="2">
    <source>
        <dbReference type="ARBA" id="ARBA00022837"/>
    </source>
</evidence>
<name>A0A7S2RQN2_9STRA</name>
<keyword evidence="3" id="KW-0325">Glycoprotein</keyword>
<dbReference type="Gene3D" id="3.30.1120.10">
    <property type="match status" value="1"/>
</dbReference>